<gene>
    <name evidence="1" type="ORF">GCM10010191_95490</name>
</gene>
<sequence length="79" mass="9354">MKFIEPIAGVTTGRRGGRNKYYQFTAIDDCTRLRVLRIYPQLNQKTAIQFLDYVLQRLPFQVEVIQVSAYGFMCRARYR</sequence>
<reference evidence="1 2" key="1">
    <citation type="journal article" date="2019" name="Int. J. Syst. Evol. Microbiol.">
        <title>The Global Catalogue of Microorganisms (GCM) 10K type strain sequencing project: providing services to taxonomists for standard genome sequencing and annotation.</title>
        <authorList>
            <consortium name="The Broad Institute Genomics Platform"/>
            <consortium name="The Broad Institute Genome Sequencing Center for Infectious Disease"/>
            <person name="Wu L."/>
            <person name="Ma J."/>
        </authorList>
    </citation>
    <scope>NUCLEOTIDE SEQUENCE [LARGE SCALE GENOMIC DNA]</scope>
    <source>
        <strain evidence="1 2">JCM 3325</strain>
    </source>
</reference>
<dbReference type="Proteomes" id="UP001501231">
    <property type="component" value="Unassembled WGS sequence"/>
</dbReference>
<evidence type="ECO:0000313" key="2">
    <source>
        <dbReference type="Proteomes" id="UP001501231"/>
    </source>
</evidence>
<proteinExistence type="predicted"/>
<dbReference type="EMBL" id="BAAARW010000051">
    <property type="protein sequence ID" value="GAA2460001.1"/>
    <property type="molecule type" value="Genomic_DNA"/>
</dbReference>
<accession>A0ABN3KKK1</accession>
<organism evidence="1 2">
    <name type="scientific">Actinomadura vinacea</name>
    <dbReference type="NCBI Taxonomy" id="115336"/>
    <lineage>
        <taxon>Bacteria</taxon>
        <taxon>Bacillati</taxon>
        <taxon>Actinomycetota</taxon>
        <taxon>Actinomycetes</taxon>
        <taxon>Streptosporangiales</taxon>
        <taxon>Thermomonosporaceae</taxon>
        <taxon>Actinomadura</taxon>
    </lineage>
</organism>
<evidence type="ECO:0000313" key="1">
    <source>
        <dbReference type="EMBL" id="GAA2460001.1"/>
    </source>
</evidence>
<evidence type="ECO:0008006" key="3">
    <source>
        <dbReference type="Google" id="ProtNLM"/>
    </source>
</evidence>
<keyword evidence="2" id="KW-1185">Reference proteome</keyword>
<dbReference type="RefSeq" id="WP_344598784.1">
    <property type="nucleotide sequence ID" value="NZ_BAAARW010000051.1"/>
</dbReference>
<protein>
    <recommendedName>
        <fullName evidence="3">Transposase</fullName>
    </recommendedName>
</protein>
<name>A0ABN3KKK1_9ACTN</name>
<comment type="caution">
    <text evidence="1">The sequence shown here is derived from an EMBL/GenBank/DDBJ whole genome shotgun (WGS) entry which is preliminary data.</text>
</comment>